<dbReference type="InterPro" id="IPR053249">
    <property type="entry name" value="LFS"/>
</dbReference>
<dbReference type="Gene3D" id="3.30.530.20">
    <property type="match status" value="1"/>
</dbReference>
<gene>
    <name evidence="2" type="primary">LOC115727004</name>
</gene>
<dbReference type="OrthoDB" id="1592664at2759"/>
<dbReference type="RefSeq" id="XP_030512969.1">
    <property type="nucleotide sequence ID" value="XM_030657109.2"/>
</dbReference>
<keyword evidence="1" id="KW-1185">Reference proteome</keyword>
<dbReference type="InterPro" id="IPR023393">
    <property type="entry name" value="START-like_dom_sf"/>
</dbReference>
<protein>
    <submittedName>
        <fullName evidence="2">Lachrymatory-factor synthase-like</fullName>
    </submittedName>
</protein>
<dbReference type="CDD" id="cd07821">
    <property type="entry name" value="PYR_PYL_RCAR_like"/>
    <property type="match status" value="1"/>
</dbReference>
<dbReference type="GeneID" id="115727004"/>
<accession>A0A8B8MSB7</accession>
<dbReference type="InterPro" id="IPR019587">
    <property type="entry name" value="Polyketide_cyclase/dehydratase"/>
</dbReference>
<sequence length="179" mass="20007">MAEETQPRWEGKAIAELKGPTPDQAWPFLADFCNIHKLLPSIDTCHRVEGVQGQPGLVRYVASTTSSDNSEPSKVKWATERLLMMDPSDKCFSYEVVDNNIGIKSYVATIRVMPMNDEDGKMVGCMIEWSFVAEPVECWGLQDMRSYFNFCLQSVTKKIESAIQEASGGSEKDVISLVD</sequence>
<dbReference type="Pfam" id="PF10604">
    <property type="entry name" value="Polyketide_cyc2"/>
    <property type="match status" value="1"/>
</dbReference>
<dbReference type="PANTHER" id="PTHR33789:SF11">
    <property type="entry name" value="OS05G0202300 PROTEIN"/>
    <property type="match status" value="1"/>
</dbReference>
<proteinExistence type="predicted"/>
<dbReference type="Proteomes" id="UP000827889">
    <property type="component" value="Chromosome 4"/>
</dbReference>
<dbReference type="PANTHER" id="PTHR33789">
    <property type="entry name" value="LACHRYMATORY-FACTOR SYNTHASE"/>
    <property type="match status" value="1"/>
</dbReference>
<dbReference type="AlphaFoldDB" id="A0A8B8MSB7"/>
<evidence type="ECO:0000313" key="2">
    <source>
        <dbReference type="RefSeq" id="XP_030512969.1"/>
    </source>
</evidence>
<dbReference type="KEGG" id="rarg:115727004"/>
<dbReference type="GO" id="GO:0004864">
    <property type="term" value="F:protein phosphatase inhibitor activity"/>
    <property type="evidence" value="ECO:0007669"/>
    <property type="project" value="UniProtKB-ARBA"/>
</dbReference>
<dbReference type="FunFam" id="3.30.530.20:FF:000064">
    <property type="entry name" value="Lachrymatory-factor synthase"/>
    <property type="match status" value="1"/>
</dbReference>
<reference evidence="2" key="1">
    <citation type="submission" date="2025-08" db="UniProtKB">
        <authorList>
            <consortium name="RefSeq"/>
        </authorList>
    </citation>
    <scope>IDENTIFICATION</scope>
    <source>
        <tissue evidence="2">Leaf</tissue>
    </source>
</reference>
<evidence type="ECO:0000313" key="1">
    <source>
        <dbReference type="Proteomes" id="UP000827889"/>
    </source>
</evidence>
<organism evidence="1 2">
    <name type="scientific">Rhodamnia argentea</name>
    <dbReference type="NCBI Taxonomy" id="178133"/>
    <lineage>
        <taxon>Eukaryota</taxon>
        <taxon>Viridiplantae</taxon>
        <taxon>Streptophyta</taxon>
        <taxon>Embryophyta</taxon>
        <taxon>Tracheophyta</taxon>
        <taxon>Spermatophyta</taxon>
        <taxon>Magnoliopsida</taxon>
        <taxon>eudicotyledons</taxon>
        <taxon>Gunneridae</taxon>
        <taxon>Pentapetalae</taxon>
        <taxon>rosids</taxon>
        <taxon>malvids</taxon>
        <taxon>Myrtales</taxon>
        <taxon>Myrtaceae</taxon>
        <taxon>Myrtoideae</taxon>
        <taxon>Myrteae</taxon>
        <taxon>Australasian group</taxon>
        <taxon>Rhodamnia</taxon>
    </lineage>
</organism>
<dbReference type="SUPFAM" id="SSF55961">
    <property type="entry name" value="Bet v1-like"/>
    <property type="match status" value="1"/>
</dbReference>
<name>A0A8B8MSB7_9MYRT</name>